<accession>A0A9W3SJK1</accession>
<feature type="region of interest" description="Disordered" evidence="1">
    <location>
        <begin position="69"/>
        <end position="104"/>
    </location>
</feature>
<dbReference type="Pfam" id="PF14265">
    <property type="entry name" value="DUF4355"/>
    <property type="match status" value="1"/>
</dbReference>
<gene>
    <name evidence="2" type="ORF">BBP16_00620</name>
</gene>
<dbReference type="Proteomes" id="UP000094691">
    <property type="component" value="Chromosome"/>
</dbReference>
<dbReference type="AlphaFoldDB" id="A0A9W3SJK1"/>
<evidence type="ECO:0000313" key="3">
    <source>
        <dbReference type="Proteomes" id="UP000094691"/>
    </source>
</evidence>
<proteinExistence type="predicted"/>
<organism evidence="2 3">
    <name type="scientific">Lactobacillus johnsonii</name>
    <dbReference type="NCBI Taxonomy" id="33959"/>
    <lineage>
        <taxon>Bacteria</taxon>
        <taxon>Bacillati</taxon>
        <taxon>Bacillota</taxon>
        <taxon>Bacilli</taxon>
        <taxon>Lactobacillales</taxon>
        <taxon>Lactobacillaceae</taxon>
        <taxon>Lactobacillus</taxon>
    </lineage>
</organism>
<evidence type="ECO:0008006" key="4">
    <source>
        <dbReference type="Google" id="ProtNLM"/>
    </source>
</evidence>
<name>A0A9W3SJK1_LACJH</name>
<dbReference type="InterPro" id="IPR025580">
    <property type="entry name" value="Gp46"/>
</dbReference>
<sequence>MKNIVLKLNLQRFADDGQSEGGEESNTNPSETEVNEDVSGDTKPFKTFDTQSEMDSFFDKKLAKALDTARSKWEKEQSDKAQKAKDLKNMSPEERQNYELKQREQALVDREADITKRENRNELASKLIEDGLPAELVDVFDDVLADKDKMTDTYQKVSEVFRSAVHDAVETRLAQSARPPKSLDGNHDHKSPGEIYAEKANNSQKSKSDFWNLERK</sequence>
<reference evidence="2 3" key="1">
    <citation type="submission" date="2016-07" db="EMBL/GenBank/DDBJ databases">
        <title>Genome sequencing project for further understanding the molecular mechanisms of preventing non-alcoholic fatty liver disease.</title>
        <authorList>
            <person name="Wang H."/>
        </authorList>
    </citation>
    <scope>NUCLEOTIDE SEQUENCE [LARGE SCALE GENOMIC DNA]</scope>
    <source>
        <strain evidence="2 3">BS15</strain>
    </source>
</reference>
<dbReference type="EMBL" id="CP016400">
    <property type="protein sequence ID" value="AOG25505.1"/>
    <property type="molecule type" value="Genomic_DNA"/>
</dbReference>
<feature type="region of interest" description="Disordered" evidence="1">
    <location>
        <begin position="171"/>
        <end position="216"/>
    </location>
</feature>
<feature type="compositionally biased region" description="Basic and acidic residues" evidence="1">
    <location>
        <begin position="206"/>
        <end position="216"/>
    </location>
</feature>
<evidence type="ECO:0000256" key="1">
    <source>
        <dbReference type="SAM" id="MobiDB-lite"/>
    </source>
</evidence>
<evidence type="ECO:0000313" key="2">
    <source>
        <dbReference type="EMBL" id="AOG25505.1"/>
    </source>
</evidence>
<protein>
    <recommendedName>
        <fullName evidence="4">DUF4355 domain-containing protein</fullName>
    </recommendedName>
</protein>
<feature type="region of interest" description="Disordered" evidence="1">
    <location>
        <begin position="12"/>
        <end position="50"/>
    </location>
</feature>